<dbReference type="OrthoDB" id="9772575at2"/>
<evidence type="ECO:0000313" key="3">
    <source>
        <dbReference type="Proteomes" id="UP000005744"/>
    </source>
</evidence>
<keyword evidence="3" id="KW-1185">Reference proteome</keyword>
<dbReference type="RefSeq" id="WP_002692041.1">
    <property type="nucleotide sequence ID" value="NZ_JH600070.1"/>
</dbReference>
<dbReference type="eggNOG" id="COG3317">
    <property type="taxonomic scope" value="Bacteria"/>
</dbReference>
<gene>
    <name evidence="2" type="ORF">BegalDRAFT_3379</name>
</gene>
<name>I3CKQ4_9GAMM</name>
<dbReference type="Pfam" id="PF06804">
    <property type="entry name" value="Lipoprotein_18"/>
    <property type="match status" value="1"/>
</dbReference>
<feature type="region of interest" description="Disordered" evidence="1">
    <location>
        <begin position="84"/>
        <end position="103"/>
    </location>
</feature>
<feature type="region of interest" description="Disordered" evidence="1">
    <location>
        <begin position="35"/>
        <end position="58"/>
    </location>
</feature>
<proteinExistence type="predicted"/>
<dbReference type="Gene3D" id="3.30.310.170">
    <property type="entry name" value="Outer membrane protein assembly factor BamC"/>
    <property type="match status" value="1"/>
</dbReference>
<dbReference type="EMBL" id="JH600070">
    <property type="protein sequence ID" value="EIJ44197.1"/>
    <property type="molecule type" value="Genomic_DNA"/>
</dbReference>
<feature type="compositionally biased region" description="Low complexity" evidence="1">
    <location>
        <begin position="84"/>
        <end position="93"/>
    </location>
</feature>
<dbReference type="InterPro" id="IPR042268">
    <property type="entry name" value="BamC_C"/>
</dbReference>
<evidence type="ECO:0000256" key="1">
    <source>
        <dbReference type="SAM" id="MobiDB-lite"/>
    </source>
</evidence>
<accession>I3CKQ4</accession>
<dbReference type="AlphaFoldDB" id="I3CKQ4"/>
<protein>
    <submittedName>
        <fullName evidence="2">Putative lipoprotein</fullName>
    </submittedName>
</protein>
<dbReference type="InterPro" id="IPR010653">
    <property type="entry name" value="NlpB/DapX"/>
</dbReference>
<evidence type="ECO:0000313" key="2">
    <source>
        <dbReference type="EMBL" id="EIJ44197.1"/>
    </source>
</evidence>
<dbReference type="HOGENOM" id="CLU_056157_0_0_6"/>
<sequence length="387" mass="43813">MSSPLKQVSGLLLLCTSLSSCGMFDKIDRALPDNRDQYKDSKTIPPLEYPPTITDPNINGEMPIPEVSANARAVNNSQNTVTQLQTGTNTTGTMPAPRDKPPVVDLTQTARQTKVVVLPELNEVEVKKEGNNQWMLIHAEPEQIWSVARQFWIKNGFELEIDAPALGVLQTKWVEDSSTSTRNRYRMRLERGSDSKTTELYISHQGTKRVRVGDDYVWQPLIWLSEPANKELENEMMKRMLVYFGLQDSLAMNFVAQANTASNTDNKIELQKQADGLSLLVRADFESTWRDTGIALDRIGFSVDKRDRTNRVYVIRYANAKQAAQSKGLWDTLFGSSDQIATEEYIIFLMPEKDENHTRIAVLSKKGNLESTQTAEQILTLLRDQLR</sequence>
<dbReference type="PROSITE" id="PS51257">
    <property type="entry name" value="PROKAR_LIPOPROTEIN"/>
    <property type="match status" value="1"/>
</dbReference>
<reference evidence="2 3" key="1">
    <citation type="submission" date="2011-11" db="EMBL/GenBank/DDBJ databases">
        <title>Improved High-Quality Draft sequence of Beggiatoa alba B18lD.</title>
        <authorList>
            <consortium name="US DOE Joint Genome Institute"/>
            <person name="Lucas S."/>
            <person name="Han J."/>
            <person name="Lapidus A."/>
            <person name="Cheng J.-F."/>
            <person name="Goodwin L."/>
            <person name="Pitluck S."/>
            <person name="Peters L."/>
            <person name="Mikhailova N."/>
            <person name="Held B."/>
            <person name="Detter J.C."/>
            <person name="Han C."/>
            <person name="Tapia R."/>
            <person name="Land M."/>
            <person name="Hauser L."/>
            <person name="Kyrpides N."/>
            <person name="Ivanova N."/>
            <person name="Pagani I."/>
            <person name="Samuel K."/>
            <person name="Teske A."/>
            <person name="Mueller J."/>
            <person name="Woyke T."/>
        </authorList>
    </citation>
    <scope>NUCLEOTIDE SEQUENCE [LARGE SCALE GENOMIC DNA]</scope>
    <source>
        <strain evidence="2 3">B18LD</strain>
    </source>
</reference>
<organism evidence="2 3">
    <name type="scientific">Beggiatoa alba B18LD</name>
    <dbReference type="NCBI Taxonomy" id="395493"/>
    <lineage>
        <taxon>Bacteria</taxon>
        <taxon>Pseudomonadati</taxon>
        <taxon>Pseudomonadota</taxon>
        <taxon>Gammaproteobacteria</taxon>
        <taxon>Thiotrichales</taxon>
        <taxon>Thiotrichaceae</taxon>
        <taxon>Beggiatoa</taxon>
    </lineage>
</organism>
<dbReference type="Proteomes" id="UP000005744">
    <property type="component" value="Unassembled WGS sequence"/>
</dbReference>
<keyword evidence="2" id="KW-0449">Lipoprotein</keyword>
<dbReference type="STRING" id="395493.BegalDRAFT_3379"/>